<gene>
    <name evidence="3" type="ORF">LNKW23_43890</name>
</gene>
<keyword evidence="1" id="KW-1133">Transmembrane helix</keyword>
<dbReference type="PANTHER" id="PTHR35342">
    <property type="entry name" value="TRICARBOXYLIC TRANSPORT PROTEIN"/>
    <property type="match status" value="1"/>
</dbReference>
<feature type="transmembrane region" description="Helical" evidence="1">
    <location>
        <begin position="190"/>
        <end position="212"/>
    </location>
</feature>
<dbReference type="InterPro" id="IPR002823">
    <property type="entry name" value="DUF112_TM"/>
</dbReference>
<feature type="transmembrane region" description="Helical" evidence="1">
    <location>
        <begin position="166"/>
        <end position="183"/>
    </location>
</feature>
<proteinExistence type="predicted"/>
<feature type="transmembrane region" description="Helical" evidence="1">
    <location>
        <begin position="142"/>
        <end position="160"/>
    </location>
</feature>
<evidence type="ECO:0000313" key="4">
    <source>
        <dbReference type="Proteomes" id="UP001239909"/>
    </source>
</evidence>
<feature type="transmembrane region" description="Helical" evidence="1">
    <location>
        <begin position="436"/>
        <end position="453"/>
    </location>
</feature>
<dbReference type="Proteomes" id="UP001239909">
    <property type="component" value="Unassembled WGS sequence"/>
</dbReference>
<dbReference type="EMBL" id="BSYI01000053">
    <property type="protein sequence ID" value="GMG85173.1"/>
    <property type="molecule type" value="Genomic_DNA"/>
</dbReference>
<keyword evidence="4" id="KW-1185">Reference proteome</keyword>
<organism evidence="3 4">
    <name type="scientific">Paralimibaculum aggregatum</name>
    <dbReference type="NCBI Taxonomy" id="3036245"/>
    <lineage>
        <taxon>Bacteria</taxon>
        <taxon>Pseudomonadati</taxon>
        <taxon>Pseudomonadota</taxon>
        <taxon>Alphaproteobacteria</taxon>
        <taxon>Rhodobacterales</taxon>
        <taxon>Paracoccaceae</taxon>
        <taxon>Paralimibaculum</taxon>
    </lineage>
</organism>
<feature type="transmembrane region" description="Helical" evidence="1">
    <location>
        <begin position="318"/>
        <end position="341"/>
    </location>
</feature>
<evidence type="ECO:0000256" key="1">
    <source>
        <dbReference type="SAM" id="Phobius"/>
    </source>
</evidence>
<accession>A0ABQ6LSX3</accession>
<sequence length="504" mass="52869">MDTLLSGFEMALQPDTVFWIVAGVTLGYIVGVLPGLGKGAATAIAIPLTFYIPPLAALAFLIGIAKGSTAGSAVSAILLNTPGEPSSAPTALDGYPLARQGKSQKALKMGLFASVIGDFSTTILLIFLAAPLARFSTLIGPLELTSILLFSLTFIAGVSGGSLAKGIISGAIGIMVSCIGFEIETATPRLTFGFLELYEGISLVPVAIGMLATSEMMLQIANRADIDRQTRMIVQEDDPKDRKLSWRDWRACLPAIFRGTVIGGIVGILPGLGSSVASFLSYGLTRRVAKDPSRFGKGALEGVAAAESADNAVVPASFIPLFAIGIPGSVIAAILIGAFVIHGITPGPLIFQDHGDLMNGIYASMIVASLALLVIGYVGQRIFSQIARVPLRWIIPTVMFLCAIGAYLQGDGIFGVQIMIIFGILGFFSRKLDYSFVTFLIGFVIGPAFELSLRQSIALTGGDVTALFTHPIALVFTLATVAFVALFGIATARKSALRKTQEIT</sequence>
<name>A0ABQ6LSX3_9RHOB</name>
<protein>
    <submittedName>
        <fullName evidence="3">Tripartite tricarboxylate transporter permease</fullName>
    </submittedName>
</protein>
<keyword evidence="1" id="KW-0812">Transmembrane</keyword>
<feature type="transmembrane region" description="Helical" evidence="1">
    <location>
        <begin position="16"/>
        <end position="36"/>
    </location>
</feature>
<comment type="caution">
    <text evidence="3">The sequence shown here is derived from an EMBL/GenBank/DDBJ whole genome shotgun (WGS) entry which is preliminary data.</text>
</comment>
<feature type="transmembrane region" description="Helical" evidence="1">
    <location>
        <begin position="43"/>
        <end position="65"/>
    </location>
</feature>
<feature type="transmembrane region" description="Helical" evidence="1">
    <location>
        <begin position="361"/>
        <end position="379"/>
    </location>
</feature>
<reference evidence="3 4" key="1">
    <citation type="submission" date="2023-04" db="EMBL/GenBank/DDBJ databases">
        <title>Marinoamorphus aggregata gen. nov., sp. Nov., isolate from tissue of brittle star Ophioplocus japonicus.</title>
        <authorList>
            <person name="Kawano K."/>
            <person name="Sawayama S."/>
            <person name="Nakagawa S."/>
        </authorList>
    </citation>
    <scope>NUCLEOTIDE SEQUENCE [LARGE SCALE GENOMIC DNA]</scope>
    <source>
        <strain evidence="3 4">NKW23</strain>
    </source>
</reference>
<keyword evidence="1" id="KW-0472">Membrane</keyword>
<feature type="domain" description="DUF112" evidence="2">
    <location>
        <begin position="18"/>
        <end position="440"/>
    </location>
</feature>
<feature type="transmembrane region" description="Helical" evidence="1">
    <location>
        <begin position="413"/>
        <end position="429"/>
    </location>
</feature>
<dbReference type="RefSeq" id="WP_285674434.1">
    <property type="nucleotide sequence ID" value="NZ_BSYI01000053.1"/>
</dbReference>
<feature type="transmembrane region" description="Helical" evidence="1">
    <location>
        <begin position="473"/>
        <end position="492"/>
    </location>
</feature>
<dbReference type="Pfam" id="PF01970">
    <property type="entry name" value="TctA"/>
    <property type="match status" value="1"/>
</dbReference>
<feature type="transmembrane region" description="Helical" evidence="1">
    <location>
        <begin position="391"/>
        <end position="407"/>
    </location>
</feature>
<feature type="transmembrane region" description="Helical" evidence="1">
    <location>
        <begin position="109"/>
        <end position="130"/>
    </location>
</feature>
<dbReference type="PANTHER" id="PTHR35342:SF5">
    <property type="entry name" value="TRICARBOXYLIC TRANSPORT PROTEIN"/>
    <property type="match status" value="1"/>
</dbReference>
<evidence type="ECO:0000259" key="2">
    <source>
        <dbReference type="Pfam" id="PF01970"/>
    </source>
</evidence>
<feature type="transmembrane region" description="Helical" evidence="1">
    <location>
        <begin position="255"/>
        <end position="284"/>
    </location>
</feature>
<evidence type="ECO:0000313" key="3">
    <source>
        <dbReference type="EMBL" id="GMG85173.1"/>
    </source>
</evidence>